<sequence>MATKPRILIMAALVLLGGLTGCSKEQQTEPSAPATPEPTSTKDAPPTPDATPTETPEVEPTVDALPPGFPDPATLIGQVVHDEQAADGSWHTVVGGAPLELTTTLGACFDGGSGDVCGYSVSASVPPGPTPQPATAALVLLLRTAGPLADGTPTWTVLDAVATTAPGGAPAYVESCDGTDGVVVWADPAGSTGDTVPVLAAVGPDASVSSLVEVDPASLSCPWMGG</sequence>
<dbReference type="EMBL" id="BJYK01000009">
    <property type="protein sequence ID" value="GEN81075.1"/>
    <property type="molecule type" value="Genomic_DNA"/>
</dbReference>
<evidence type="ECO:0008006" key="5">
    <source>
        <dbReference type="Google" id="ProtNLM"/>
    </source>
</evidence>
<protein>
    <recommendedName>
        <fullName evidence="5">Lipoprotein</fullName>
    </recommendedName>
</protein>
<evidence type="ECO:0000256" key="1">
    <source>
        <dbReference type="SAM" id="MobiDB-lite"/>
    </source>
</evidence>
<dbReference type="Proteomes" id="UP000321484">
    <property type="component" value="Unassembled WGS sequence"/>
</dbReference>
<reference evidence="3 4" key="1">
    <citation type="submission" date="2019-07" db="EMBL/GenBank/DDBJ databases">
        <title>Whole genome shotgun sequence of Actinotalea fermentans NBRC 105374.</title>
        <authorList>
            <person name="Hosoyama A."/>
            <person name="Uohara A."/>
            <person name="Ohji S."/>
            <person name="Ichikawa N."/>
        </authorList>
    </citation>
    <scope>NUCLEOTIDE SEQUENCE [LARGE SCALE GENOMIC DNA]</scope>
    <source>
        <strain evidence="3 4">NBRC 105374</strain>
    </source>
</reference>
<feature type="signal peptide" evidence="2">
    <location>
        <begin position="1"/>
        <end position="23"/>
    </location>
</feature>
<proteinExistence type="predicted"/>
<accession>A0A511Z0U7</accession>
<keyword evidence="4" id="KW-1185">Reference proteome</keyword>
<feature type="chain" id="PRO_5022082974" description="Lipoprotein" evidence="2">
    <location>
        <begin position="24"/>
        <end position="226"/>
    </location>
</feature>
<dbReference type="AlphaFoldDB" id="A0A511Z0U7"/>
<evidence type="ECO:0000313" key="3">
    <source>
        <dbReference type="EMBL" id="GEN81075.1"/>
    </source>
</evidence>
<name>A0A511Z0U7_9CELL</name>
<keyword evidence="2" id="KW-0732">Signal</keyword>
<comment type="caution">
    <text evidence="3">The sequence shown here is derived from an EMBL/GenBank/DDBJ whole genome shotgun (WGS) entry which is preliminary data.</text>
</comment>
<feature type="compositionally biased region" description="Low complexity" evidence="1">
    <location>
        <begin position="28"/>
        <end position="64"/>
    </location>
</feature>
<evidence type="ECO:0000313" key="4">
    <source>
        <dbReference type="Proteomes" id="UP000321484"/>
    </source>
</evidence>
<dbReference type="RefSeq" id="WP_034245161.1">
    <property type="nucleotide sequence ID" value="NZ_BJYK01000009.1"/>
</dbReference>
<organism evidence="3 4">
    <name type="scientific">Actinotalea fermentans</name>
    <dbReference type="NCBI Taxonomy" id="43671"/>
    <lineage>
        <taxon>Bacteria</taxon>
        <taxon>Bacillati</taxon>
        <taxon>Actinomycetota</taxon>
        <taxon>Actinomycetes</taxon>
        <taxon>Micrococcales</taxon>
        <taxon>Cellulomonadaceae</taxon>
        <taxon>Actinotalea</taxon>
    </lineage>
</organism>
<feature type="region of interest" description="Disordered" evidence="1">
    <location>
        <begin position="23"/>
        <end position="72"/>
    </location>
</feature>
<dbReference type="PROSITE" id="PS51257">
    <property type="entry name" value="PROKAR_LIPOPROTEIN"/>
    <property type="match status" value="1"/>
</dbReference>
<evidence type="ECO:0000256" key="2">
    <source>
        <dbReference type="SAM" id="SignalP"/>
    </source>
</evidence>
<gene>
    <name evidence="3" type="ORF">AFE02nite_28090</name>
</gene>